<evidence type="ECO:0000313" key="4">
    <source>
        <dbReference type="EMBL" id="OLV18773.1"/>
    </source>
</evidence>
<keyword evidence="2 3" id="KW-0040">ANK repeat</keyword>
<dbReference type="InterPro" id="IPR036770">
    <property type="entry name" value="Ankyrin_rpt-contain_sf"/>
</dbReference>
<feature type="repeat" description="ANK" evidence="3">
    <location>
        <begin position="96"/>
        <end position="128"/>
    </location>
</feature>
<sequence>MTTEAEKELFLAIRANDAGAVRELVGRDRALLTALSPMGVSPVLFAAYYRHPEMARVLVQEGAALDIFEAAAIGETERVREMLDADSALLNAVSPDGFSPLGLSAFFGQETVTALLLSLGADANAVSQNAMRVQPLHSAVTGNHASLTLKLLEAGADVNAVQNGGFTPLMGAAQNGNAELVRLLLSHGAGTGAVNEEGLSAADLAQEEGHGEVLILLAGPPARS</sequence>
<dbReference type="SUPFAM" id="SSF48403">
    <property type="entry name" value="Ankyrin repeat"/>
    <property type="match status" value="1"/>
</dbReference>
<organism evidence="4 5">
    <name type="scientific">Deinococcus marmoris</name>
    <dbReference type="NCBI Taxonomy" id="249408"/>
    <lineage>
        <taxon>Bacteria</taxon>
        <taxon>Thermotogati</taxon>
        <taxon>Deinococcota</taxon>
        <taxon>Deinococci</taxon>
        <taxon>Deinococcales</taxon>
        <taxon>Deinococcaceae</taxon>
        <taxon>Deinococcus</taxon>
    </lineage>
</organism>
<evidence type="ECO:0000256" key="2">
    <source>
        <dbReference type="ARBA" id="ARBA00023043"/>
    </source>
</evidence>
<comment type="caution">
    <text evidence="4">The sequence shown here is derived from an EMBL/GenBank/DDBJ whole genome shotgun (WGS) entry which is preliminary data.</text>
</comment>
<reference evidence="4 5" key="1">
    <citation type="submission" date="2017-01" db="EMBL/GenBank/DDBJ databases">
        <title>Genome Analysis of Deinococcus marmoris KOPRI26562.</title>
        <authorList>
            <person name="Kim J.H."/>
            <person name="Oh H.-M."/>
        </authorList>
    </citation>
    <scope>NUCLEOTIDE SEQUENCE [LARGE SCALE GENOMIC DNA]</scope>
    <source>
        <strain evidence="4 5">KOPRI26562</strain>
    </source>
</reference>
<keyword evidence="1" id="KW-0677">Repeat</keyword>
<dbReference type="AlphaFoldDB" id="A0A1U7P0S8"/>
<evidence type="ECO:0008006" key="6">
    <source>
        <dbReference type="Google" id="ProtNLM"/>
    </source>
</evidence>
<dbReference type="RefSeq" id="WP_075831440.1">
    <property type="nucleotide sequence ID" value="NZ_MSTI01000057.1"/>
</dbReference>
<accession>A0A1U7P0S8</accession>
<protein>
    <recommendedName>
        <fullName evidence="6">Ankyrin repeat domain-containing protein</fullName>
    </recommendedName>
</protein>
<dbReference type="EMBL" id="MSTI01000057">
    <property type="protein sequence ID" value="OLV18773.1"/>
    <property type="molecule type" value="Genomic_DNA"/>
</dbReference>
<dbReference type="Gene3D" id="1.25.40.20">
    <property type="entry name" value="Ankyrin repeat-containing domain"/>
    <property type="match status" value="2"/>
</dbReference>
<feature type="repeat" description="ANK" evidence="3">
    <location>
        <begin position="38"/>
        <end position="70"/>
    </location>
</feature>
<evidence type="ECO:0000256" key="3">
    <source>
        <dbReference type="PROSITE-ProRule" id="PRU00023"/>
    </source>
</evidence>
<feature type="repeat" description="ANK" evidence="3">
    <location>
        <begin position="131"/>
        <end position="163"/>
    </location>
</feature>
<dbReference type="Proteomes" id="UP000186607">
    <property type="component" value="Unassembled WGS sequence"/>
</dbReference>
<name>A0A1U7P0S8_9DEIO</name>
<dbReference type="Pfam" id="PF12796">
    <property type="entry name" value="Ank_2"/>
    <property type="match status" value="1"/>
</dbReference>
<evidence type="ECO:0000256" key="1">
    <source>
        <dbReference type="ARBA" id="ARBA00022737"/>
    </source>
</evidence>
<dbReference type="PANTHER" id="PTHR24198">
    <property type="entry name" value="ANKYRIN REPEAT AND PROTEIN KINASE DOMAIN-CONTAINING PROTEIN"/>
    <property type="match status" value="1"/>
</dbReference>
<gene>
    <name evidence="4" type="ORF">BOO71_0004696</name>
</gene>
<dbReference type="OrthoDB" id="5622506at2"/>
<evidence type="ECO:0000313" key="5">
    <source>
        <dbReference type="Proteomes" id="UP000186607"/>
    </source>
</evidence>
<dbReference type="PROSITE" id="PS50297">
    <property type="entry name" value="ANK_REP_REGION"/>
    <property type="match status" value="3"/>
</dbReference>
<proteinExistence type="predicted"/>
<dbReference type="InterPro" id="IPR002110">
    <property type="entry name" value="Ankyrin_rpt"/>
</dbReference>
<keyword evidence="5" id="KW-1185">Reference proteome</keyword>
<feature type="repeat" description="ANK" evidence="3">
    <location>
        <begin position="164"/>
        <end position="196"/>
    </location>
</feature>
<dbReference type="PROSITE" id="PS50088">
    <property type="entry name" value="ANK_REPEAT"/>
    <property type="match status" value="4"/>
</dbReference>
<dbReference type="STRING" id="249408.BOO71_0004696"/>
<dbReference type="SMART" id="SM00248">
    <property type="entry name" value="ANK"/>
    <property type="match status" value="4"/>
</dbReference>
<dbReference type="PANTHER" id="PTHR24198:SF165">
    <property type="entry name" value="ANKYRIN REPEAT-CONTAINING PROTEIN-RELATED"/>
    <property type="match status" value="1"/>
</dbReference>